<proteinExistence type="inferred from homology"/>
<evidence type="ECO:0000259" key="13">
    <source>
        <dbReference type="Pfam" id="PF20259"/>
    </source>
</evidence>
<accession>A0A1X2HHY6</accession>
<name>A0A1X2HHY6_SYNRA</name>
<evidence type="ECO:0000256" key="10">
    <source>
        <dbReference type="ARBA" id="ARBA00023157"/>
    </source>
</evidence>
<keyword evidence="8" id="KW-0067">ATP-binding</keyword>
<dbReference type="Proteomes" id="UP000242180">
    <property type="component" value="Unassembled WGS sequence"/>
</dbReference>
<evidence type="ECO:0000256" key="8">
    <source>
        <dbReference type="ARBA" id="ARBA00022840"/>
    </source>
</evidence>
<dbReference type="PANTHER" id="PTHR11933:SF5">
    <property type="entry name" value="MITOCHONDRIAL TRNA-SPECIFIC 2-THIOURIDYLASE 1"/>
    <property type="match status" value="1"/>
</dbReference>
<evidence type="ECO:0000256" key="6">
    <source>
        <dbReference type="ARBA" id="ARBA00022694"/>
    </source>
</evidence>
<evidence type="ECO:0000256" key="9">
    <source>
        <dbReference type="ARBA" id="ARBA00022884"/>
    </source>
</evidence>
<keyword evidence="4" id="KW-0820">tRNA-binding</keyword>
<comment type="catalytic activity">
    <reaction evidence="11">
        <text>5-taurinomethyluridine(34) in tRNA + S-sulfanyl-L-cysteinyl-[protein] + AH2 + ATP = 5-taurinomethyl-2-thiouridine(34) in tRNA + L-cysteinyl-[protein] + A + AMP + diphosphate + H(+)</text>
        <dbReference type="Rhea" id="RHEA:47040"/>
        <dbReference type="Rhea" id="RHEA-COMP:10131"/>
        <dbReference type="Rhea" id="RHEA-COMP:11726"/>
        <dbReference type="Rhea" id="RHEA-COMP:11732"/>
        <dbReference type="Rhea" id="RHEA-COMP:11733"/>
        <dbReference type="ChEBI" id="CHEBI:13193"/>
        <dbReference type="ChEBI" id="CHEBI:15378"/>
        <dbReference type="ChEBI" id="CHEBI:17499"/>
        <dbReference type="ChEBI" id="CHEBI:29950"/>
        <dbReference type="ChEBI" id="CHEBI:30616"/>
        <dbReference type="ChEBI" id="CHEBI:33019"/>
        <dbReference type="ChEBI" id="CHEBI:61963"/>
        <dbReference type="ChEBI" id="CHEBI:87171"/>
        <dbReference type="ChEBI" id="CHEBI:87172"/>
        <dbReference type="ChEBI" id="CHEBI:456215"/>
        <dbReference type="EC" id="2.8.1.14"/>
    </reaction>
</comment>
<comment type="similarity">
    <text evidence="2">Belongs to the MnmA/TRMU family.</text>
</comment>
<dbReference type="InterPro" id="IPR046884">
    <property type="entry name" value="MnmA-like_central"/>
</dbReference>
<dbReference type="FunCoup" id="A0A1X2HHY6">
    <property type="interactions" value="404"/>
</dbReference>
<dbReference type="Pfam" id="PF20258">
    <property type="entry name" value="tRNA_Me_trans_C"/>
    <property type="match status" value="1"/>
</dbReference>
<reference evidence="14 15" key="1">
    <citation type="submission" date="2016-07" db="EMBL/GenBank/DDBJ databases">
        <title>Pervasive Adenine N6-methylation of Active Genes in Fungi.</title>
        <authorList>
            <consortium name="DOE Joint Genome Institute"/>
            <person name="Mondo S.J."/>
            <person name="Dannebaum R.O."/>
            <person name="Kuo R.C."/>
            <person name="Labutti K."/>
            <person name="Haridas S."/>
            <person name="Kuo A."/>
            <person name="Salamov A."/>
            <person name="Ahrendt S.R."/>
            <person name="Lipzen A."/>
            <person name="Sullivan W."/>
            <person name="Andreopoulos W.B."/>
            <person name="Clum A."/>
            <person name="Lindquist E."/>
            <person name="Daum C."/>
            <person name="Ramamoorthy G.K."/>
            <person name="Gryganskyi A."/>
            <person name="Culley D."/>
            <person name="Magnuson J.K."/>
            <person name="James T.Y."/>
            <person name="O'Malley M.A."/>
            <person name="Stajich J.E."/>
            <person name="Spatafora J.W."/>
            <person name="Visel A."/>
            <person name="Grigoriev I.V."/>
        </authorList>
    </citation>
    <scope>NUCLEOTIDE SEQUENCE [LARGE SCALE GENOMIC DNA]</scope>
    <source>
        <strain evidence="14 15">NRRL 2496</strain>
    </source>
</reference>
<keyword evidence="7" id="KW-0547">Nucleotide-binding</keyword>
<dbReference type="GO" id="GO:0000049">
    <property type="term" value="F:tRNA binding"/>
    <property type="evidence" value="ECO:0007669"/>
    <property type="project" value="UniProtKB-KW"/>
</dbReference>
<evidence type="ECO:0000313" key="14">
    <source>
        <dbReference type="EMBL" id="ORY98649.1"/>
    </source>
</evidence>
<dbReference type="Gene3D" id="3.40.50.620">
    <property type="entry name" value="HUPs"/>
    <property type="match status" value="1"/>
</dbReference>
<comment type="caution">
    <text evidence="14">The sequence shown here is derived from an EMBL/GenBank/DDBJ whole genome shotgun (WGS) entry which is preliminary data.</text>
</comment>
<keyword evidence="6" id="KW-0819">tRNA processing</keyword>
<dbReference type="GO" id="GO:0005739">
    <property type="term" value="C:mitochondrion"/>
    <property type="evidence" value="ECO:0007669"/>
    <property type="project" value="EnsemblFungi"/>
</dbReference>
<dbReference type="GO" id="GO:0103016">
    <property type="term" value="F:tRNA-uridine 2-sulfurtransferase activity"/>
    <property type="evidence" value="ECO:0007669"/>
    <property type="project" value="EnsemblFungi"/>
</dbReference>
<evidence type="ECO:0000256" key="4">
    <source>
        <dbReference type="ARBA" id="ARBA00022555"/>
    </source>
</evidence>
<dbReference type="CDD" id="cd01998">
    <property type="entry name" value="MnmA_TRMU-like"/>
    <property type="match status" value="1"/>
</dbReference>
<dbReference type="InterPro" id="IPR023382">
    <property type="entry name" value="MnmA-like_central_sf"/>
</dbReference>
<keyword evidence="9" id="KW-0694">RNA-binding</keyword>
<dbReference type="Pfam" id="PF03054">
    <property type="entry name" value="tRNA_Me_trans"/>
    <property type="match status" value="1"/>
</dbReference>
<dbReference type="InParanoid" id="A0A1X2HHY6"/>
<keyword evidence="5 14" id="KW-0808">Transferase</keyword>
<dbReference type="InterPro" id="IPR014729">
    <property type="entry name" value="Rossmann-like_a/b/a_fold"/>
</dbReference>
<keyword evidence="15" id="KW-1185">Reference proteome</keyword>
<evidence type="ECO:0000256" key="11">
    <source>
        <dbReference type="ARBA" id="ARBA00049564"/>
    </source>
</evidence>
<evidence type="ECO:0000256" key="5">
    <source>
        <dbReference type="ARBA" id="ARBA00022679"/>
    </source>
</evidence>
<dbReference type="OrthoDB" id="3685at2759"/>
<sequence>MSGGVDSSVTAALLKAHGLNVQGLYMRNWDSFDERGVCSANDEWDDVRRVCDTLRIPCREINFVKEYWTDVFQQTLEDYAAGLTPNPDILCNQYIKFGALFDRTAKQRDDVWLATGHYCRTNEHGQLLRGRDSNKDQSYYLSSVTEASLKRTLFPLGDYASKADVKAEALRFGLHDIAAKPESMGICFVGQRRRFADFLAEYIDQPPGPAVDLQGNVIGQHRGLYAYTIGQASGICHGAHKMVVAQKRVKDNTLVLVPGSNHPALFRTTCHARNWVWIHPSSPLQDQILHEPVVVDAQIRYRMKPQKARLSRHQGRYTLEFFEPVRAIAPGQQVVVWHGDWCLGGGVIIE</sequence>
<comment type="function">
    <text evidence="1">Catalyzes the 2-thiolation of uridine at the wobble position (U34) of mitochondrial tRNA(Lys), tRNA(Glu) and tRNA(Gln). Required for the formation of 5-taurinomethyl-2-thiouridine (tm5s2U) of mitochondrial tRNA(Lys), tRNA(Glu), and tRNA(Gln) at the wobble position. ATP is required to activate the C2 atom of the wobble base.</text>
</comment>
<dbReference type="InterPro" id="IPR004506">
    <property type="entry name" value="MnmA-like"/>
</dbReference>
<gene>
    <name evidence="14" type="ORF">BCR43DRAFT_512819</name>
</gene>
<dbReference type="OMA" id="PFYVWDL"/>
<dbReference type="Gene3D" id="2.40.30.10">
    <property type="entry name" value="Translation factors"/>
    <property type="match status" value="1"/>
</dbReference>
<dbReference type="EMBL" id="MCGN01000003">
    <property type="protein sequence ID" value="ORY98649.1"/>
    <property type="molecule type" value="Genomic_DNA"/>
</dbReference>
<evidence type="ECO:0000256" key="3">
    <source>
        <dbReference type="ARBA" id="ARBA00011953"/>
    </source>
</evidence>
<evidence type="ECO:0000256" key="2">
    <source>
        <dbReference type="ARBA" id="ARBA00006191"/>
    </source>
</evidence>
<dbReference type="NCBIfam" id="TIGR00420">
    <property type="entry name" value="trmU"/>
    <property type="match status" value="1"/>
</dbReference>
<evidence type="ECO:0000256" key="1">
    <source>
        <dbReference type="ARBA" id="ARBA00003986"/>
    </source>
</evidence>
<protein>
    <recommendedName>
        <fullName evidence="3">tRNA-5-taurinomethyluridine 2-sulfurtransferase</fullName>
        <ecNumber evidence="3">2.8.1.14</ecNumber>
    </recommendedName>
</protein>
<dbReference type="GO" id="GO:1990799">
    <property type="term" value="P:mitochondrial tRNA wobble position uridine thiolation"/>
    <property type="evidence" value="ECO:0007669"/>
    <property type="project" value="EnsemblFungi"/>
</dbReference>
<feature type="domain" description="tRNA-specific 2-thiouridylase MnmA-like central" evidence="13">
    <location>
        <begin position="197"/>
        <end position="256"/>
    </location>
</feature>
<dbReference type="InterPro" id="IPR046885">
    <property type="entry name" value="MnmA-like_C"/>
</dbReference>
<evidence type="ECO:0000259" key="12">
    <source>
        <dbReference type="Pfam" id="PF20258"/>
    </source>
</evidence>
<dbReference type="GO" id="GO:0005524">
    <property type="term" value="F:ATP binding"/>
    <property type="evidence" value="ECO:0007669"/>
    <property type="project" value="UniProtKB-KW"/>
</dbReference>
<dbReference type="PANTHER" id="PTHR11933">
    <property type="entry name" value="TRNA 5-METHYLAMINOMETHYL-2-THIOURIDYLATE -METHYLTRANSFERASE"/>
    <property type="match status" value="1"/>
</dbReference>
<evidence type="ECO:0000256" key="7">
    <source>
        <dbReference type="ARBA" id="ARBA00022741"/>
    </source>
</evidence>
<dbReference type="Gene3D" id="2.30.30.280">
    <property type="entry name" value="Adenine nucleotide alpha hydrolases-like domains"/>
    <property type="match status" value="1"/>
</dbReference>
<dbReference type="NCBIfam" id="NF001138">
    <property type="entry name" value="PRK00143.1"/>
    <property type="match status" value="1"/>
</dbReference>
<feature type="domain" description="tRNA-specific 2-thiouridylase MnmA-like C-terminal" evidence="12">
    <location>
        <begin position="268"/>
        <end position="348"/>
    </location>
</feature>
<dbReference type="EC" id="2.8.1.14" evidence="3"/>
<dbReference type="Pfam" id="PF20259">
    <property type="entry name" value="tRNA_Me_trans_M"/>
    <property type="match status" value="1"/>
</dbReference>
<dbReference type="STRING" id="13706.A0A1X2HHY6"/>
<organism evidence="14 15">
    <name type="scientific">Syncephalastrum racemosum</name>
    <name type="common">Filamentous fungus</name>
    <dbReference type="NCBI Taxonomy" id="13706"/>
    <lineage>
        <taxon>Eukaryota</taxon>
        <taxon>Fungi</taxon>
        <taxon>Fungi incertae sedis</taxon>
        <taxon>Mucoromycota</taxon>
        <taxon>Mucoromycotina</taxon>
        <taxon>Mucoromycetes</taxon>
        <taxon>Mucorales</taxon>
        <taxon>Syncephalastraceae</taxon>
        <taxon>Syncephalastrum</taxon>
    </lineage>
</organism>
<dbReference type="AlphaFoldDB" id="A0A1X2HHY6"/>
<evidence type="ECO:0000313" key="15">
    <source>
        <dbReference type="Proteomes" id="UP000242180"/>
    </source>
</evidence>
<keyword evidence="10" id="KW-1015">Disulfide bond</keyword>
<dbReference type="SUPFAM" id="SSF52402">
    <property type="entry name" value="Adenine nucleotide alpha hydrolases-like"/>
    <property type="match status" value="1"/>
</dbReference>